<feature type="region of interest" description="Disordered" evidence="1">
    <location>
        <begin position="34"/>
        <end position="54"/>
    </location>
</feature>
<keyword evidence="2" id="KW-0812">Transmembrane</keyword>
<name>A0A0U2DVU1_9HYME</name>
<dbReference type="AlphaFoldDB" id="A0A0U2DVU1"/>
<reference evidence="3" key="1">
    <citation type="journal article" date="2015" name="Roy. Soc. Open Sci.">
        <title>Phylogenetic tests reject Emery's rule in the evolution of social parasitism in yellowjackets and hornets (Hymenoptera: Vespidae, Vespinae).</title>
        <authorList>
            <person name="Lopez-Osorio F."/>
            <person name="Perrard A."/>
            <person name="Pickett K.M."/>
            <person name="Carpenter J.M."/>
            <person name="Agnarsson I."/>
        </authorList>
    </citation>
    <scope>NUCLEOTIDE SEQUENCE</scope>
    <source>
        <strain evidence="3">KMP125</strain>
    </source>
</reference>
<feature type="transmembrane region" description="Helical" evidence="2">
    <location>
        <begin position="6"/>
        <end position="29"/>
    </location>
</feature>
<keyword evidence="2" id="KW-0472">Membrane</keyword>
<keyword evidence="3" id="KW-0496">Mitochondrion</keyword>
<evidence type="ECO:0000256" key="2">
    <source>
        <dbReference type="SAM" id="Phobius"/>
    </source>
</evidence>
<dbReference type="EMBL" id="KT273475">
    <property type="protein sequence ID" value="AKQ08907.1"/>
    <property type="molecule type" value="Genomic_DNA"/>
</dbReference>
<geneLocation type="mitochondrion" evidence="3"/>
<evidence type="ECO:0000256" key="1">
    <source>
        <dbReference type="SAM" id="MobiDB-lite"/>
    </source>
</evidence>
<accession>A0A0U2DVU1</accession>
<protein>
    <submittedName>
        <fullName evidence="3">ATP synthase F0 subunit 8</fullName>
    </submittedName>
</protein>
<keyword evidence="2" id="KW-1133">Transmembrane helix</keyword>
<proteinExistence type="predicted"/>
<evidence type="ECO:0000313" key="3">
    <source>
        <dbReference type="EMBL" id="AKQ08907.1"/>
    </source>
</evidence>
<gene>
    <name evidence="3" type="primary">ATP8</name>
</gene>
<sequence length="54" mass="6596">MPQLSPMYWIWLYFISLMILGLILIKLNYSFKHSKKSKKPPFHHPAIPQRKWKN</sequence>
<organism evidence="3">
    <name type="scientific">Vespula consobrina</name>
    <dbReference type="NCBI Taxonomy" id="1475056"/>
    <lineage>
        <taxon>Eukaryota</taxon>
        <taxon>Metazoa</taxon>
        <taxon>Ecdysozoa</taxon>
        <taxon>Arthropoda</taxon>
        <taxon>Hexapoda</taxon>
        <taxon>Insecta</taxon>
        <taxon>Pterygota</taxon>
        <taxon>Neoptera</taxon>
        <taxon>Endopterygota</taxon>
        <taxon>Hymenoptera</taxon>
        <taxon>Apocrita</taxon>
        <taxon>Aculeata</taxon>
        <taxon>Vespoidea</taxon>
        <taxon>Vespidae</taxon>
        <taxon>Vespinae</taxon>
        <taxon>Vespula</taxon>
    </lineage>
</organism>